<dbReference type="FunFam" id="3.40.640.10:FF:000024">
    <property type="entry name" value="Kynurenine--oxoglutarate transaminase 3"/>
    <property type="match status" value="1"/>
</dbReference>
<dbReference type="GO" id="GO:0005739">
    <property type="term" value="C:mitochondrion"/>
    <property type="evidence" value="ECO:0007669"/>
    <property type="project" value="TreeGrafter"/>
</dbReference>
<evidence type="ECO:0000256" key="2">
    <source>
        <dbReference type="ARBA" id="ARBA00007441"/>
    </source>
</evidence>
<evidence type="ECO:0000259" key="8">
    <source>
        <dbReference type="Pfam" id="PF00155"/>
    </source>
</evidence>
<name>A0A1I7RWJ9_BURXY</name>
<organism evidence="11 13">
    <name type="scientific">Bursaphelenchus xylophilus</name>
    <name type="common">Pinewood nematode worm</name>
    <name type="synonym">Aphelenchoides xylophilus</name>
    <dbReference type="NCBI Taxonomy" id="6326"/>
    <lineage>
        <taxon>Eukaryota</taxon>
        <taxon>Metazoa</taxon>
        <taxon>Ecdysozoa</taxon>
        <taxon>Nematoda</taxon>
        <taxon>Chromadorea</taxon>
        <taxon>Rhabditida</taxon>
        <taxon>Tylenchina</taxon>
        <taxon>Tylenchomorpha</taxon>
        <taxon>Aphelenchoidea</taxon>
        <taxon>Aphelenchoididae</taxon>
        <taxon>Bursaphelenchus</taxon>
    </lineage>
</organism>
<dbReference type="InterPro" id="IPR015424">
    <property type="entry name" value="PyrdxlP-dep_Trfase"/>
</dbReference>
<dbReference type="GO" id="GO:0070189">
    <property type="term" value="P:kynurenine metabolic process"/>
    <property type="evidence" value="ECO:0007669"/>
    <property type="project" value="UniProtKB-ARBA"/>
</dbReference>
<evidence type="ECO:0000313" key="9">
    <source>
        <dbReference type="EMBL" id="CAD5233402.1"/>
    </source>
</evidence>
<dbReference type="AlphaFoldDB" id="A0A1I7RWJ9"/>
<dbReference type="GO" id="GO:0016212">
    <property type="term" value="F:kynurenine-oxoglutarate transaminase activity"/>
    <property type="evidence" value="ECO:0007669"/>
    <property type="project" value="TreeGrafter"/>
</dbReference>
<feature type="domain" description="Aminotransferase class I/classII large" evidence="8">
    <location>
        <begin position="68"/>
        <end position="449"/>
    </location>
</feature>
<evidence type="ECO:0000313" key="12">
    <source>
        <dbReference type="Proteomes" id="UP000659654"/>
    </source>
</evidence>
<accession>A0A1I7RWJ9</accession>
<comment type="subunit">
    <text evidence="3">Homodimer.</text>
</comment>
<evidence type="ECO:0000313" key="10">
    <source>
        <dbReference type="EMBL" id="CAG9128438.1"/>
    </source>
</evidence>
<evidence type="ECO:0000313" key="13">
    <source>
        <dbReference type="WBParaSite" id="BXY_0511200.1"/>
    </source>
</evidence>
<evidence type="ECO:0000256" key="6">
    <source>
        <dbReference type="ARBA" id="ARBA00022898"/>
    </source>
</evidence>
<dbReference type="PANTHER" id="PTHR43807">
    <property type="entry name" value="FI04487P"/>
    <property type="match status" value="1"/>
</dbReference>
<dbReference type="EMBL" id="CAJFDI010000006">
    <property type="protein sequence ID" value="CAD5233402.1"/>
    <property type="molecule type" value="Genomic_DNA"/>
</dbReference>
<dbReference type="FunFam" id="3.90.1150.10:FF:000021">
    <property type="entry name" value="Kynurenine--oxoglutarate transaminase 3"/>
    <property type="match status" value="1"/>
</dbReference>
<keyword evidence="12" id="KW-1185">Reference proteome</keyword>
<keyword evidence="6" id="KW-0663">Pyridoxal phosphate</keyword>
<evidence type="ECO:0000256" key="4">
    <source>
        <dbReference type="ARBA" id="ARBA00022576"/>
    </source>
</evidence>
<dbReference type="SMR" id="A0A1I7RWJ9"/>
<gene>
    <name evidence="9" type="ORF">BXYJ_LOCUS13493</name>
</gene>
<comment type="cofactor">
    <cofactor evidence="1">
        <name>pyridoxal 5'-phosphate</name>
        <dbReference type="ChEBI" id="CHEBI:597326"/>
    </cofactor>
</comment>
<keyword evidence="4" id="KW-0032">Aminotransferase</keyword>
<dbReference type="SUPFAM" id="SSF53383">
    <property type="entry name" value="PLP-dependent transferases"/>
    <property type="match status" value="1"/>
</dbReference>
<dbReference type="WBParaSite" id="BXY_0511200.1">
    <property type="protein sequence ID" value="BXY_0511200.1"/>
    <property type="gene ID" value="BXY_0511200"/>
</dbReference>
<dbReference type="GO" id="GO:0030170">
    <property type="term" value="F:pyridoxal phosphate binding"/>
    <property type="evidence" value="ECO:0007669"/>
    <property type="project" value="InterPro"/>
</dbReference>
<reference evidence="13" key="1">
    <citation type="submission" date="2016-11" db="UniProtKB">
        <authorList>
            <consortium name="WormBaseParasite"/>
        </authorList>
    </citation>
    <scope>IDENTIFICATION</scope>
</reference>
<dbReference type="eggNOG" id="KOG0257">
    <property type="taxonomic scope" value="Eukaryota"/>
</dbReference>
<dbReference type="InterPro" id="IPR015421">
    <property type="entry name" value="PyrdxlP-dep_Trfase_major"/>
</dbReference>
<dbReference type="InterPro" id="IPR015422">
    <property type="entry name" value="PyrdxlP-dep_Trfase_small"/>
</dbReference>
<sequence>MSLAGFRRAVSNNLNTLIKSSYQRPSIGRYLHLQTSRMSKHIPSLVARESKPSIWVEFTTLAAECKAVNLGQGFPDSPMPEFMGEILKDVSEHPERTDWHQYTRGYGHPRLVKVLAEFYSKLLGVNIKANEEILITVGAYLSLYYSMLGWLNPGDEVIIFEPAYDSYVPQVKMAGAVPIAIALDLPENPKTSADYAVNFEKIRARITDKTKMIILNNPNNPSGKLYTRAELEGIARIAEEFDLLVVADEVYEWHIFPGSEMVRFASLPNMYERTITIGSAGKAFSATGWKLGWSMGPARLLEPLKAIHQNCVFTCPTPTQEGVARAFERELKLYNQGNRKDSYLFTKMAEELLPKRNRIAENLRNAGMNPILPEAGYFIIADMDHIDGPFRNTTEDELDFRFVRWLTREKGLATIPPSAFYSPENKKGNDHFIRLCFFKKDETLDAAVKILNQFNKP</sequence>
<dbReference type="InterPro" id="IPR051326">
    <property type="entry name" value="Kynurenine-oxoglutarate_AT"/>
</dbReference>
<dbReference type="PANTHER" id="PTHR43807:SF20">
    <property type="entry name" value="FI04487P"/>
    <property type="match status" value="1"/>
</dbReference>
<dbReference type="Pfam" id="PF00155">
    <property type="entry name" value="Aminotran_1_2"/>
    <property type="match status" value="1"/>
</dbReference>
<evidence type="ECO:0000313" key="11">
    <source>
        <dbReference type="Proteomes" id="UP000095284"/>
    </source>
</evidence>
<evidence type="ECO:0000256" key="1">
    <source>
        <dbReference type="ARBA" id="ARBA00001933"/>
    </source>
</evidence>
<proteinExistence type="inferred from homology"/>
<evidence type="ECO:0000256" key="5">
    <source>
        <dbReference type="ARBA" id="ARBA00022679"/>
    </source>
</evidence>
<dbReference type="Gene3D" id="3.90.1150.10">
    <property type="entry name" value="Aspartate Aminotransferase, domain 1"/>
    <property type="match status" value="1"/>
</dbReference>
<dbReference type="EMBL" id="CAJFCV020000006">
    <property type="protein sequence ID" value="CAG9128438.1"/>
    <property type="molecule type" value="Genomic_DNA"/>
</dbReference>
<evidence type="ECO:0000256" key="7">
    <source>
        <dbReference type="ARBA" id="ARBA00024016"/>
    </source>
</evidence>
<evidence type="ECO:0000256" key="3">
    <source>
        <dbReference type="ARBA" id="ARBA00011738"/>
    </source>
</evidence>
<reference evidence="10" key="2">
    <citation type="submission" date="2020-08" db="EMBL/GenBank/DDBJ databases">
        <authorList>
            <person name="Kikuchi T."/>
        </authorList>
    </citation>
    <scope>NUCLEOTIDE SEQUENCE</scope>
    <source>
        <strain evidence="9">Ka4C1</strain>
    </source>
</reference>
<dbReference type="Proteomes" id="UP000659654">
    <property type="component" value="Unassembled WGS sequence"/>
</dbReference>
<keyword evidence="5" id="KW-0808">Transferase</keyword>
<dbReference type="OrthoDB" id="2414662at2759"/>
<dbReference type="InterPro" id="IPR004839">
    <property type="entry name" value="Aminotransferase_I/II_large"/>
</dbReference>
<dbReference type="Proteomes" id="UP000095284">
    <property type="component" value="Unplaced"/>
</dbReference>
<dbReference type="Gene3D" id="3.40.640.10">
    <property type="entry name" value="Type I PLP-dependent aspartate aminotransferase-like (Major domain)"/>
    <property type="match status" value="1"/>
</dbReference>
<dbReference type="Proteomes" id="UP000582659">
    <property type="component" value="Unassembled WGS sequence"/>
</dbReference>
<comment type="pathway">
    <text evidence="7">Amino-acid degradation; L-kynurenine degradation; kynurenate from L-kynurenine: step 1/2.</text>
</comment>
<comment type="similarity">
    <text evidence="2">Belongs to the class-I pyridoxal-phosphate-dependent aminotransferase family.</text>
</comment>
<protein>
    <submittedName>
        <fullName evidence="9">(pine wood nematode) hypothetical protein</fullName>
    </submittedName>
    <submittedName>
        <fullName evidence="13">Aminotran_1_2 domain-containing protein</fullName>
    </submittedName>
</protein>
<dbReference type="CDD" id="cd00609">
    <property type="entry name" value="AAT_like"/>
    <property type="match status" value="1"/>
</dbReference>